<dbReference type="Proteomes" id="UP001363622">
    <property type="component" value="Unassembled WGS sequence"/>
</dbReference>
<evidence type="ECO:0000313" key="1">
    <source>
        <dbReference type="EMBL" id="KAK7518837.1"/>
    </source>
</evidence>
<proteinExistence type="predicted"/>
<accession>A0ABR1KSI2</accession>
<sequence length="107" mass="11883">MAHVNATRFRLEKYSAGTFASFTSLDVDPDFVDPKIEIKNGGIINTPLGPEDVQNLTDACRPSPFGKGSQTIVDPAVRSSWEMDAEDFAITNPFWHHEIIDICDTEI</sequence>
<protein>
    <submittedName>
        <fullName evidence="1">Uncharacterized protein</fullName>
    </submittedName>
</protein>
<dbReference type="PANTHER" id="PTHR33099">
    <property type="entry name" value="FE2OG DIOXYGENASE DOMAIN-CONTAINING PROTEIN"/>
    <property type="match status" value="1"/>
</dbReference>
<dbReference type="EMBL" id="JBBPHU010000004">
    <property type="protein sequence ID" value="KAK7518837.1"/>
    <property type="molecule type" value="Genomic_DNA"/>
</dbReference>
<gene>
    <name evidence="1" type="ORF">IWZ03DRAFT_359076</name>
</gene>
<comment type="caution">
    <text evidence="1">The sequence shown here is derived from an EMBL/GenBank/DDBJ whole genome shotgun (WGS) entry which is preliminary data.</text>
</comment>
<organism evidence="1 2">
    <name type="scientific">Phyllosticta citriasiana</name>
    <dbReference type="NCBI Taxonomy" id="595635"/>
    <lineage>
        <taxon>Eukaryota</taxon>
        <taxon>Fungi</taxon>
        <taxon>Dikarya</taxon>
        <taxon>Ascomycota</taxon>
        <taxon>Pezizomycotina</taxon>
        <taxon>Dothideomycetes</taxon>
        <taxon>Dothideomycetes incertae sedis</taxon>
        <taxon>Botryosphaeriales</taxon>
        <taxon>Phyllostictaceae</taxon>
        <taxon>Phyllosticta</taxon>
    </lineage>
</organism>
<name>A0ABR1KSI2_9PEZI</name>
<dbReference type="PANTHER" id="PTHR33099:SF7">
    <property type="entry name" value="MYND-TYPE DOMAIN-CONTAINING PROTEIN"/>
    <property type="match status" value="1"/>
</dbReference>
<keyword evidence="2" id="KW-1185">Reference proteome</keyword>
<evidence type="ECO:0000313" key="2">
    <source>
        <dbReference type="Proteomes" id="UP001363622"/>
    </source>
</evidence>
<reference evidence="1 2" key="1">
    <citation type="submission" date="2024-04" db="EMBL/GenBank/DDBJ databases">
        <title>Phyllosticta paracitricarpa is synonymous to the EU quarantine fungus P. citricarpa based on phylogenomic analyses.</title>
        <authorList>
            <consortium name="Lawrence Berkeley National Laboratory"/>
            <person name="Van Ingen-Buijs V.A."/>
            <person name="Van Westerhoven A.C."/>
            <person name="Haridas S."/>
            <person name="Skiadas P."/>
            <person name="Martin F."/>
            <person name="Groenewald J.Z."/>
            <person name="Crous P.W."/>
            <person name="Seidl M.F."/>
        </authorList>
    </citation>
    <scope>NUCLEOTIDE SEQUENCE [LARGE SCALE GENOMIC DNA]</scope>
    <source>
        <strain evidence="1 2">CBS 123371</strain>
    </source>
</reference>